<dbReference type="CDD" id="cd22160">
    <property type="entry name" value="F-box_AtFBL13-like"/>
    <property type="match status" value="1"/>
</dbReference>
<dbReference type="InterPro" id="IPR036047">
    <property type="entry name" value="F-box-like_dom_sf"/>
</dbReference>
<sequence>MAEIKRSKKFEEIDRLSLLPDAILIHIMSLLPIKSAVTTSVLSHQWRYHWTHITNIVFSSTCLPHPTHDNSAADYRILPQLTSTKIHRFYLFLWSEWKEFSNIESWMHDICCRNPEQVVLESTRFNENDITLPSCILQCQSLVEIKIIGDVSIKPLDKGFVMILPKLRKLQLSGFNCHQLAEILRCCPLLEDLSLSTNKFRMIEQIVDLSTHNLKKLVIKWDEPTLLQPKFVINLSKLEEITLQAPGLMLVRFVGSIGALKKADIRLGYGPLKEEDFRNGGTSLAWNDVVLLLRCCPCLEVFHLSLPQHSSHFIKSNLPEHWPTCGTRLKYVEIKYLSDTDEDVEMIKYILSCGKVLELLSVDVYLDRQCYSKGEAIWREHELCEKLFHLENPSACEIKFIAQFVNSSNKSFIPRRRSIRLAKYKVV</sequence>
<dbReference type="OMA" id="WREHELC"/>
<dbReference type="Gramene" id="AUR62036318-RA">
    <property type="protein sequence ID" value="AUR62036318-RA:cds"/>
    <property type="gene ID" value="AUR62036318"/>
</dbReference>
<dbReference type="PANTHER" id="PTHR31900">
    <property type="entry name" value="F-BOX/RNI SUPERFAMILY PROTEIN-RELATED"/>
    <property type="match status" value="1"/>
</dbReference>
<dbReference type="PANTHER" id="PTHR31900:SF31">
    <property type="entry name" value="F-BOX_LRR-REPEAT PROTEIN 13-LIKE"/>
    <property type="match status" value="1"/>
</dbReference>
<dbReference type="Pfam" id="PF00646">
    <property type="entry name" value="F-box"/>
    <property type="match status" value="1"/>
</dbReference>
<dbReference type="InterPro" id="IPR055411">
    <property type="entry name" value="LRR_FXL15/At3g58940/PEG3-like"/>
</dbReference>
<dbReference type="SUPFAM" id="SSF52047">
    <property type="entry name" value="RNI-like"/>
    <property type="match status" value="1"/>
</dbReference>
<evidence type="ECO:0000313" key="3">
    <source>
        <dbReference type="EnsemblPlants" id="AUR62036318-RA:cds"/>
    </source>
</evidence>
<dbReference type="InterPro" id="IPR050232">
    <property type="entry name" value="FBL13/AtMIF1-like"/>
</dbReference>
<evidence type="ECO:0000259" key="2">
    <source>
        <dbReference type="Pfam" id="PF24758"/>
    </source>
</evidence>
<dbReference type="AlphaFoldDB" id="A0A803MWF3"/>
<feature type="domain" description="F-box/LRR-repeat protein 15/At3g58940/PEG3-like LRR" evidence="2">
    <location>
        <begin position="104"/>
        <end position="242"/>
    </location>
</feature>
<evidence type="ECO:0008006" key="5">
    <source>
        <dbReference type="Google" id="ProtNLM"/>
    </source>
</evidence>
<dbReference type="InterPro" id="IPR032675">
    <property type="entry name" value="LRR_dom_sf"/>
</dbReference>
<evidence type="ECO:0000259" key="1">
    <source>
        <dbReference type="Pfam" id="PF00646"/>
    </source>
</evidence>
<dbReference type="Gene3D" id="3.80.10.10">
    <property type="entry name" value="Ribonuclease Inhibitor"/>
    <property type="match status" value="1"/>
</dbReference>
<dbReference type="InterPro" id="IPR053781">
    <property type="entry name" value="F-box_AtFBL13-like"/>
</dbReference>
<dbReference type="EnsemblPlants" id="AUR62036318-RA">
    <property type="protein sequence ID" value="AUR62036318-RA:cds"/>
    <property type="gene ID" value="AUR62036318"/>
</dbReference>
<dbReference type="Proteomes" id="UP000596660">
    <property type="component" value="Unplaced"/>
</dbReference>
<dbReference type="Gene3D" id="1.20.1280.50">
    <property type="match status" value="1"/>
</dbReference>
<reference evidence="3" key="1">
    <citation type="journal article" date="2017" name="Nature">
        <title>The genome of Chenopodium quinoa.</title>
        <authorList>
            <person name="Jarvis D.E."/>
            <person name="Ho Y.S."/>
            <person name="Lightfoot D.J."/>
            <person name="Schmoeckel S.M."/>
            <person name="Li B."/>
            <person name="Borm T.J.A."/>
            <person name="Ohyanagi H."/>
            <person name="Mineta K."/>
            <person name="Michell C.T."/>
            <person name="Saber N."/>
            <person name="Kharbatia N.M."/>
            <person name="Rupper R.R."/>
            <person name="Sharp A.R."/>
            <person name="Dally N."/>
            <person name="Boughton B.A."/>
            <person name="Woo Y.H."/>
            <person name="Gao G."/>
            <person name="Schijlen E.G.W.M."/>
            <person name="Guo X."/>
            <person name="Momin A.A."/>
            <person name="Negrao S."/>
            <person name="Al-Babili S."/>
            <person name="Gehring C."/>
            <person name="Roessner U."/>
            <person name="Jung C."/>
            <person name="Murphy K."/>
            <person name="Arold S.T."/>
            <person name="Gojobori T."/>
            <person name="van der Linden C.G."/>
            <person name="van Loo E.N."/>
            <person name="Jellen E.N."/>
            <person name="Maughan P.J."/>
            <person name="Tester M."/>
        </authorList>
    </citation>
    <scope>NUCLEOTIDE SEQUENCE [LARGE SCALE GENOMIC DNA]</scope>
    <source>
        <strain evidence="3">cv. PI 614886</strain>
    </source>
</reference>
<dbReference type="SUPFAM" id="SSF81383">
    <property type="entry name" value="F-box domain"/>
    <property type="match status" value="1"/>
</dbReference>
<name>A0A803MWF3_CHEQI</name>
<feature type="domain" description="F-box" evidence="1">
    <location>
        <begin position="16"/>
        <end position="51"/>
    </location>
</feature>
<evidence type="ECO:0000313" key="4">
    <source>
        <dbReference type="Proteomes" id="UP000596660"/>
    </source>
</evidence>
<reference evidence="3" key="2">
    <citation type="submission" date="2021-03" db="UniProtKB">
        <authorList>
            <consortium name="EnsemblPlants"/>
        </authorList>
    </citation>
    <scope>IDENTIFICATION</scope>
</reference>
<protein>
    <recommendedName>
        <fullName evidence="5">F-box domain-containing protein</fullName>
    </recommendedName>
</protein>
<dbReference type="Pfam" id="PF24758">
    <property type="entry name" value="LRR_At5g56370"/>
    <property type="match status" value="1"/>
</dbReference>
<accession>A0A803MWF3</accession>
<keyword evidence="4" id="KW-1185">Reference proteome</keyword>
<organism evidence="3 4">
    <name type="scientific">Chenopodium quinoa</name>
    <name type="common">Quinoa</name>
    <dbReference type="NCBI Taxonomy" id="63459"/>
    <lineage>
        <taxon>Eukaryota</taxon>
        <taxon>Viridiplantae</taxon>
        <taxon>Streptophyta</taxon>
        <taxon>Embryophyta</taxon>
        <taxon>Tracheophyta</taxon>
        <taxon>Spermatophyta</taxon>
        <taxon>Magnoliopsida</taxon>
        <taxon>eudicotyledons</taxon>
        <taxon>Gunneridae</taxon>
        <taxon>Pentapetalae</taxon>
        <taxon>Caryophyllales</taxon>
        <taxon>Chenopodiaceae</taxon>
        <taxon>Chenopodioideae</taxon>
        <taxon>Atripliceae</taxon>
        <taxon>Chenopodium</taxon>
    </lineage>
</organism>
<proteinExistence type="predicted"/>
<dbReference type="InterPro" id="IPR001810">
    <property type="entry name" value="F-box_dom"/>
</dbReference>